<dbReference type="RefSeq" id="WP_379013525.1">
    <property type="nucleotide sequence ID" value="NZ_JBHSDC010000012.1"/>
</dbReference>
<dbReference type="Pfam" id="PF21601">
    <property type="entry name" value="GldM_2nd"/>
    <property type="match status" value="1"/>
</dbReference>
<reference evidence="6" key="1">
    <citation type="journal article" date="2019" name="Int. J. Syst. Evol. Microbiol.">
        <title>The Global Catalogue of Microorganisms (GCM) 10K type strain sequencing project: providing services to taxonomists for standard genome sequencing and annotation.</title>
        <authorList>
            <consortium name="The Broad Institute Genomics Platform"/>
            <consortium name="The Broad Institute Genome Sequencing Center for Infectious Disease"/>
            <person name="Wu L."/>
            <person name="Ma J."/>
        </authorList>
    </citation>
    <scope>NUCLEOTIDE SEQUENCE [LARGE SCALE GENOMIC DNA]</scope>
    <source>
        <strain evidence="6">CECT 8010</strain>
    </source>
</reference>
<evidence type="ECO:0000259" key="1">
    <source>
        <dbReference type="Pfam" id="PF12080"/>
    </source>
</evidence>
<dbReference type="EMBL" id="JBHSDC010000012">
    <property type="protein sequence ID" value="MFC4231894.1"/>
    <property type="molecule type" value="Genomic_DNA"/>
</dbReference>
<dbReference type="InterPro" id="IPR048405">
    <property type="entry name" value="GldM_Ig-like-1"/>
</dbReference>
<proteinExistence type="predicted"/>
<dbReference type="Pfam" id="PF12080">
    <property type="entry name" value="GldM_4th"/>
    <property type="match status" value="1"/>
</dbReference>
<evidence type="ECO:0000259" key="4">
    <source>
        <dbReference type="Pfam" id="PF21602"/>
    </source>
</evidence>
<organism evidence="5 6">
    <name type="scientific">Parasediminibacterium paludis</name>
    <dbReference type="NCBI Taxonomy" id="908966"/>
    <lineage>
        <taxon>Bacteria</taxon>
        <taxon>Pseudomonadati</taxon>
        <taxon>Bacteroidota</taxon>
        <taxon>Chitinophagia</taxon>
        <taxon>Chitinophagales</taxon>
        <taxon>Chitinophagaceae</taxon>
        <taxon>Parasediminibacterium</taxon>
    </lineage>
</organism>
<dbReference type="InterPro" id="IPR022719">
    <property type="entry name" value="Motility-assoc_prot_GldM_C"/>
</dbReference>
<evidence type="ECO:0000313" key="6">
    <source>
        <dbReference type="Proteomes" id="UP001595906"/>
    </source>
</evidence>
<dbReference type="Proteomes" id="UP001595906">
    <property type="component" value="Unassembled WGS sequence"/>
</dbReference>
<evidence type="ECO:0000313" key="5">
    <source>
        <dbReference type="EMBL" id="MFC4231894.1"/>
    </source>
</evidence>
<feature type="domain" description="Gliding motility-associated protein GldM C-terminal" evidence="1">
    <location>
        <begin position="404"/>
        <end position="503"/>
    </location>
</feature>
<dbReference type="InterPro" id="IPR022720">
    <property type="entry name" value="Motility-assoc_prot_GldM_N"/>
</dbReference>
<feature type="domain" description="Gliding motility-associated protein GldM second immunoglobulin-like" evidence="4">
    <location>
        <begin position="326"/>
        <end position="401"/>
    </location>
</feature>
<dbReference type="NCBIfam" id="TIGR03517">
    <property type="entry name" value="GldM_gliding"/>
    <property type="match status" value="1"/>
</dbReference>
<dbReference type="InterPro" id="IPR048406">
    <property type="entry name" value="GldM_Ig-like-2"/>
</dbReference>
<dbReference type="InterPro" id="IPR019859">
    <property type="entry name" value="Motility-assoc_prot_GldM"/>
</dbReference>
<accession>A0ABV8PUR8</accession>
<protein>
    <submittedName>
        <fullName evidence="5">Gliding motility protein GldM</fullName>
    </submittedName>
</protein>
<evidence type="ECO:0000259" key="3">
    <source>
        <dbReference type="Pfam" id="PF21601"/>
    </source>
</evidence>
<dbReference type="Pfam" id="PF12081">
    <property type="entry name" value="GldM_1st"/>
    <property type="match status" value="1"/>
</dbReference>
<evidence type="ECO:0000259" key="2">
    <source>
        <dbReference type="Pfam" id="PF12081"/>
    </source>
</evidence>
<sequence>MSLPKEPRQKMINVMYLVLTALLALNVSAEILNAFKTVNGSLMNSNKSIDEKNQTIFNSFKQELNQAEKKELASLWLPKAEQAQKLADDVTQYLTGLQLELKKESKLEIVDGKEKYNEDNLDAATRLFVEPGKAKGEELRQKLEDFKTKILAIDPEIGKEFGTTLPLDLSIPQSSNSQVGKNDWAFSYFHMTPTIAAITILSKFQNDVKNSEAQIVEFCHKKVGEVQVRYDAFQAIASQSSEYLMPGQELRITGGVGAFSSAAKPTVTIDGSSVPLNADGVAEYKTTVGSPGTYSKKVTISFKKPDGTIGTLDKEIKYTVGSPTGITVSADAVKVLYIGVPNPISISGGSKGAEAISATINNGSLNNKGGGKFEANVETPGKATISVTVDGKTTPFDFKVKRIPPPQPMVGQSAGGSISVNTFKAQVGVRAELKDFVFEGIKYDVTSFLLVAQGKGFENGAGFTPNKGAYFSSEAKAIIEKCKAGSTVVLQDIVVSGPDGSRKLDGVVAFNLTP</sequence>
<dbReference type="Pfam" id="PF21602">
    <property type="entry name" value="GldM_3rd"/>
    <property type="match status" value="1"/>
</dbReference>
<comment type="caution">
    <text evidence="5">The sequence shown here is derived from an EMBL/GenBank/DDBJ whole genome shotgun (WGS) entry which is preliminary data.</text>
</comment>
<name>A0ABV8PUR8_9BACT</name>
<feature type="domain" description="Gliding motility-associated protein GldM first immunoglobulin-like" evidence="3">
    <location>
        <begin position="226"/>
        <end position="321"/>
    </location>
</feature>
<keyword evidence="6" id="KW-1185">Reference proteome</keyword>
<gene>
    <name evidence="5" type="primary">gldM</name>
    <name evidence="5" type="ORF">ACFOW1_08325</name>
</gene>
<feature type="domain" description="Gliding motility-associated protein GldM N-terminal" evidence="2">
    <location>
        <begin position="30"/>
        <end position="217"/>
    </location>
</feature>